<protein>
    <submittedName>
        <fullName evidence="3">Glutathione S-transferase family protein</fullName>
    </submittedName>
</protein>
<dbReference type="InterPro" id="IPR010987">
    <property type="entry name" value="Glutathione-S-Trfase_C-like"/>
</dbReference>
<dbReference type="EMBL" id="QYBB01000006">
    <property type="protein sequence ID" value="RYC32609.1"/>
    <property type="molecule type" value="Genomic_DNA"/>
</dbReference>
<dbReference type="PROSITE" id="PS50404">
    <property type="entry name" value="GST_NTER"/>
    <property type="match status" value="1"/>
</dbReference>
<name>A0A4Q2U7D9_9HYPH</name>
<evidence type="ECO:0000313" key="3">
    <source>
        <dbReference type="EMBL" id="RYC32609.1"/>
    </source>
</evidence>
<dbReference type="SFLD" id="SFLDG01150">
    <property type="entry name" value="Main.1:_Beta-like"/>
    <property type="match status" value="1"/>
</dbReference>
<dbReference type="SUPFAM" id="SSF52833">
    <property type="entry name" value="Thioredoxin-like"/>
    <property type="match status" value="1"/>
</dbReference>
<dbReference type="SFLD" id="SFLDG00358">
    <property type="entry name" value="Main_(cytGST)"/>
    <property type="match status" value="1"/>
</dbReference>
<dbReference type="InterPro" id="IPR036249">
    <property type="entry name" value="Thioredoxin-like_sf"/>
</dbReference>
<dbReference type="InterPro" id="IPR036282">
    <property type="entry name" value="Glutathione-S-Trfase_C_sf"/>
</dbReference>
<keyword evidence="4" id="KW-1185">Reference proteome</keyword>
<dbReference type="AlphaFoldDB" id="A0A4Q2U7D9"/>
<dbReference type="Proteomes" id="UP000290759">
    <property type="component" value="Unassembled WGS sequence"/>
</dbReference>
<accession>A0A4Q2U7D9</accession>
<reference evidence="3 4" key="1">
    <citation type="submission" date="2018-12" db="EMBL/GenBank/DDBJ databases">
        <authorList>
            <person name="Grouzdev D.S."/>
            <person name="Krutkina M.S."/>
        </authorList>
    </citation>
    <scope>NUCLEOTIDE SEQUENCE [LARGE SCALE GENOMIC DNA]</scope>
    <source>
        <strain evidence="3 4">RmlP026</strain>
    </source>
</reference>
<dbReference type="GO" id="GO:0016740">
    <property type="term" value="F:transferase activity"/>
    <property type="evidence" value="ECO:0007669"/>
    <property type="project" value="UniProtKB-KW"/>
</dbReference>
<dbReference type="Pfam" id="PF13410">
    <property type="entry name" value="GST_C_2"/>
    <property type="match status" value="1"/>
</dbReference>
<comment type="caution">
    <text evidence="3">The sequence shown here is derived from an EMBL/GenBank/DDBJ whole genome shotgun (WGS) entry which is preliminary data.</text>
</comment>
<dbReference type="Gene3D" id="1.20.1050.10">
    <property type="match status" value="1"/>
</dbReference>
<evidence type="ECO:0000313" key="4">
    <source>
        <dbReference type="Proteomes" id="UP000290759"/>
    </source>
</evidence>
<dbReference type="Gene3D" id="3.40.30.10">
    <property type="entry name" value="Glutaredoxin"/>
    <property type="match status" value="1"/>
</dbReference>
<keyword evidence="3" id="KW-0808">Transferase</keyword>
<dbReference type="InterPro" id="IPR004045">
    <property type="entry name" value="Glutathione_S-Trfase_N"/>
</dbReference>
<dbReference type="InterPro" id="IPR040079">
    <property type="entry name" value="Glutathione_S-Trfase"/>
</dbReference>
<reference evidence="3 4" key="2">
    <citation type="submission" date="2019-02" db="EMBL/GenBank/DDBJ databases">
        <title>'Lichenibacterium ramalinii' gen. nov. sp. nov., 'Lichenibacterium minor' gen. nov. sp. nov.</title>
        <authorList>
            <person name="Pankratov T."/>
        </authorList>
    </citation>
    <scope>NUCLEOTIDE SEQUENCE [LARGE SCALE GENOMIC DNA]</scope>
    <source>
        <strain evidence="3 4">RmlP026</strain>
    </source>
</reference>
<dbReference type="PROSITE" id="PS50405">
    <property type="entry name" value="GST_CTER"/>
    <property type="match status" value="1"/>
</dbReference>
<dbReference type="CDD" id="cd03057">
    <property type="entry name" value="GST_N_Beta"/>
    <property type="match status" value="1"/>
</dbReference>
<dbReference type="SFLD" id="SFLDS00019">
    <property type="entry name" value="Glutathione_Transferase_(cytos"/>
    <property type="match status" value="1"/>
</dbReference>
<dbReference type="PANTHER" id="PTHR44051:SF8">
    <property type="entry name" value="GLUTATHIONE S-TRANSFERASE GSTA"/>
    <property type="match status" value="1"/>
</dbReference>
<dbReference type="RefSeq" id="WP_129225147.1">
    <property type="nucleotide sequence ID" value="NZ_QYBB01000006.1"/>
</dbReference>
<feature type="domain" description="GST N-terminal" evidence="1">
    <location>
        <begin position="1"/>
        <end position="80"/>
    </location>
</feature>
<evidence type="ECO:0000259" key="1">
    <source>
        <dbReference type="PROSITE" id="PS50404"/>
    </source>
</evidence>
<sequence length="211" mass="23290">MKLYWGKHTCAIGIHVLLDELGAKFDLEEVDVLGGENKKEPFETINPKKKVPLLVRDDGSKLTEYGAIATWLALANPDAKLIPEGVEDRVRMIEIMDYAVGTLHGQAFGRVFMPAKFEPKDLLHKAGLGQATTKAEGLEMVKQGFAIIDRQLAGKPYVGGPNFSIGDTALFYCERWAPQVEVALPPNVAAHFDRMKARPSVRRALEVYGEA</sequence>
<dbReference type="PANTHER" id="PTHR44051">
    <property type="entry name" value="GLUTATHIONE S-TRANSFERASE-RELATED"/>
    <property type="match status" value="1"/>
</dbReference>
<proteinExistence type="predicted"/>
<dbReference type="Pfam" id="PF02798">
    <property type="entry name" value="GST_N"/>
    <property type="match status" value="1"/>
</dbReference>
<dbReference type="CDD" id="cd03188">
    <property type="entry name" value="GST_C_Beta"/>
    <property type="match status" value="1"/>
</dbReference>
<dbReference type="OrthoDB" id="7583243at2"/>
<organism evidence="3 4">
    <name type="scientific">Lichenibacterium minor</name>
    <dbReference type="NCBI Taxonomy" id="2316528"/>
    <lineage>
        <taxon>Bacteria</taxon>
        <taxon>Pseudomonadati</taxon>
        <taxon>Pseudomonadota</taxon>
        <taxon>Alphaproteobacteria</taxon>
        <taxon>Hyphomicrobiales</taxon>
        <taxon>Lichenihabitantaceae</taxon>
        <taxon>Lichenibacterium</taxon>
    </lineage>
</organism>
<gene>
    <name evidence="3" type="ORF">D3273_07710</name>
</gene>
<feature type="domain" description="GST C-terminal" evidence="2">
    <location>
        <begin position="85"/>
        <end position="211"/>
    </location>
</feature>
<dbReference type="SUPFAM" id="SSF47616">
    <property type="entry name" value="GST C-terminal domain-like"/>
    <property type="match status" value="1"/>
</dbReference>
<evidence type="ECO:0000259" key="2">
    <source>
        <dbReference type="PROSITE" id="PS50405"/>
    </source>
</evidence>